<proteinExistence type="predicted"/>
<evidence type="ECO:0000313" key="1">
    <source>
        <dbReference type="EMBL" id="JAD25596.1"/>
    </source>
</evidence>
<sequence>MYRARASGFESAAPE</sequence>
<accession>A0A0A8YI28</accession>
<name>A0A0A8YI28_ARUDO</name>
<dbReference type="EMBL" id="GBRH01272299">
    <property type="protein sequence ID" value="JAD25596.1"/>
    <property type="molecule type" value="Transcribed_RNA"/>
</dbReference>
<organism evidence="1">
    <name type="scientific">Arundo donax</name>
    <name type="common">Giant reed</name>
    <name type="synonym">Donax arundinaceus</name>
    <dbReference type="NCBI Taxonomy" id="35708"/>
    <lineage>
        <taxon>Eukaryota</taxon>
        <taxon>Viridiplantae</taxon>
        <taxon>Streptophyta</taxon>
        <taxon>Embryophyta</taxon>
        <taxon>Tracheophyta</taxon>
        <taxon>Spermatophyta</taxon>
        <taxon>Magnoliopsida</taxon>
        <taxon>Liliopsida</taxon>
        <taxon>Poales</taxon>
        <taxon>Poaceae</taxon>
        <taxon>PACMAD clade</taxon>
        <taxon>Arundinoideae</taxon>
        <taxon>Arundineae</taxon>
        <taxon>Arundo</taxon>
    </lineage>
</organism>
<protein>
    <submittedName>
        <fullName evidence="1">Opr5</fullName>
    </submittedName>
</protein>
<reference evidence="1" key="2">
    <citation type="journal article" date="2015" name="Data Brief">
        <title>Shoot transcriptome of the giant reed, Arundo donax.</title>
        <authorList>
            <person name="Barrero R.A."/>
            <person name="Guerrero F.D."/>
            <person name="Moolhuijzen P."/>
            <person name="Goolsby J.A."/>
            <person name="Tidwell J."/>
            <person name="Bellgard S.E."/>
            <person name="Bellgard M.I."/>
        </authorList>
    </citation>
    <scope>NUCLEOTIDE SEQUENCE</scope>
    <source>
        <tissue evidence="1">Shoot tissue taken approximately 20 cm above the soil surface</tissue>
    </source>
</reference>
<reference evidence="1" key="1">
    <citation type="submission" date="2014-09" db="EMBL/GenBank/DDBJ databases">
        <authorList>
            <person name="Magalhaes I.L.F."/>
            <person name="Oliveira U."/>
            <person name="Santos F.R."/>
            <person name="Vidigal T.H.D.A."/>
            <person name="Brescovit A.D."/>
            <person name="Santos A.J."/>
        </authorList>
    </citation>
    <scope>NUCLEOTIDE SEQUENCE</scope>
    <source>
        <tissue evidence="1">Shoot tissue taken approximately 20 cm above the soil surface</tissue>
    </source>
</reference>